<protein>
    <submittedName>
        <fullName evidence="2">Uncharacterized protein</fullName>
    </submittedName>
</protein>
<sequence>NQGNSGLMSFDNPFFPYVRAALVFVVFFTHQIGDSLGVDYGKQCDHDDDCHDFRLVCRDLGCVCSRFFDWDSRRRVCDLNMTELKHFLANLGEERDYREELDAQARSTFNQLGFAGILALSLGILGATCCVFLFCIFDRKPKRSKMVDKLARVPPVAASVPIMVDVSGPSTAAVDEASAAEILKETV</sequence>
<evidence type="ECO:0000313" key="2">
    <source>
        <dbReference type="EMBL" id="JAG51866.1"/>
    </source>
</evidence>
<keyword evidence="1" id="KW-0812">Transmembrane</keyword>
<dbReference type="AlphaFoldDB" id="A0A0K8SEY1"/>
<feature type="non-terminal residue" evidence="2">
    <location>
        <position position="1"/>
    </location>
</feature>
<organism evidence="2">
    <name type="scientific">Lygus hesperus</name>
    <name type="common">Western plant bug</name>
    <dbReference type="NCBI Taxonomy" id="30085"/>
    <lineage>
        <taxon>Eukaryota</taxon>
        <taxon>Metazoa</taxon>
        <taxon>Ecdysozoa</taxon>
        <taxon>Arthropoda</taxon>
        <taxon>Hexapoda</taxon>
        <taxon>Insecta</taxon>
        <taxon>Pterygota</taxon>
        <taxon>Neoptera</taxon>
        <taxon>Paraneoptera</taxon>
        <taxon>Hemiptera</taxon>
        <taxon>Heteroptera</taxon>
        <taxon>Panheteroptera</taxon>
        <taxon>Cimicomorpha</taxon>
        <taxon>Miridae</taxon>
        <taxon>Mirini</taxon>
        <taxon>Lygus</taxon>
    </lineage>
</organism>
<keyword evidence="1" id="KW-1133">Transmembrane helix</keyword>
<keyword evidence="1" id="KW-0472">Membrane</keyword>
<reference evidence="2" key="1">
    <citation type="submission" date="2014-09" db="EMBL/GenBank/DDBJ databases">
        <authorList>
            <person name="Magalhaes I.L.F."/>
            <person name="Oliveira U."/>
            <person name="Santos F.R."/>
            <person name="Vidigal T.H.D.A."/>
            <person name="Brescovit A.D."/>
            <person name="Santos A.J."/>
        </authorList>
    </citation>
    <scope>NUCLEOTIDE SEQUENCE</scope>
</reference>
<dbReference type="EMBL" id="GBRD01013960">
    <property type="protein sequence ID" value="JAG51866.1"/>
    <property type="molecule type" value="Transcribed_RNA"/>
</dbReference>
<name>A0A0K8SEY1_LYGHE</name>
<feature type="transmembrane region" description="Helical" evidence="1">
    <location>
        <begin position="112"/>
        <end position="137"/>
    </location>
</feature>
<proteinExistence type="predicted"/>
<accession>A0A0K8SEY1</accession>
<evidence type="ECO:0000256" key="1">
    <source>
        <dbReference type="SAM" id="Phobius"/>
    </source>
</evidence>